<evidence type="ECO:0000313" key="2">
    <source>
        <dbReference type="Proteomes" id="UP000177594"/>
    </source>
</evidence>
<dbReference type="EMBL" id="MGIZ01000022">
    <property type="protein sequence ID" value="OGM99346.1"/>
    <property type="molecule type" value="Genomic_DNA"/>
</dbReference>
<dbReference type="Proteomes" id="UP000177594">
    <property type="component" value="Unassembled WGS sequence"/>
</dbReference>
<organism evidence="1 2">
    <name type="scientific">Candidatus Yanofskybacteria bacterium RIFCSPHIGHO2_01_FULL_39_8b</name>
    <dbReference type="NCBI Taxonomy" id="1802659"/>
    <lineage>
        <taxon>Bacteria</taxon>
        <taxon>Candidatus Yanofskyibacteriota</taxon>
    </lineage>
</organism>
<accession>A0A1F8EEQ1</accession>
<comment type="caution">
    <text evidence="1">The sequence shown here is derived from an EMBL/GenBank/DDBJ whole genome shotgun (WGS) entry which is preliminary data.</text>
</comment>
<dbReference type="AlphaFoldDB" id="A0A1F8EEQ1"/>
<proteinExistence type="predicted"/>
<reference evidence="1 2" key="1">
    <citation type="journal article" date="2016" name="Nat. Commun.">
        <title>Thousands of microbial genomes shed light on interconnected biogeochemical processes in an aquifer system.</title>
        <authorList>
            <person name="Anantharaman K."/>
            <person name="Brown C.T."/>
            <person name="Hug L.A."/>
            <person name="Sharon I."/>
            <person name="Castelle C.J."/>
            <person name="Probst A.J."/>
            <person name="Thomas B.C."/>
            <person name="Singh A."/>
            <person name="Wilkins M.J."/>
            <person name="Karaoz U."/>
            <person name="Brodie E.L."/>
            <person name="Williams K.H."/>
            <person name="Hubbard S.S."/>
            <person name="Banfield J.F."/>
        </authorList>
    </citation>
    <scope>NUCLEOTIDE SEQUENCE [LARGE SCALE GENOMIC DNA]</scope>
</reference>
<name>A0A1F8EEQ1_9BACT</name>
<gene>
    <name evidence="1" type="ORF">A2817_02795</name>
</gene>
<evidence type="ECO:0000313" key="1">
    <source>
        <dbReference type="EMBL" id="OGM99346.1"/>
    </source>
</evidence>
<sequence>MAEVVKIWRTGGRKMINQDSAEWTDQEKLIAVSVLNKIVFCQLKRVLLPSVVYEAHLAGKKNVTTELLLIKDGKLFLVKRPSRKENPNEPYPDLWHSTGVTHLSTELESEALKRLSESEGVIFQGVRSLAYAEIHDPPRAKYLAHIMIADLIKYSNPRGRLFSREEIPWHDMIGSHRNVLVPQVVDFLK</sequence>
<evidence type="ECO:0008006" key="3">
    <source>
        <dbReference type="Google" id="ProtNLM"/>
    </source>
</evidence>
<protein>
    <recommendedName>
        <fullName evidence="3">Nudix hydrolase domain-containing protein</fullName>
    </recommendedName>
</protein>